<protein>
    <submittedName>
        <fullName evidence="2">Uncharacterized protein</fullName>
    </submittedName>
</protein>
<evidence type="ECO:0000313" key="2">
    <source>
        <dbReference type="EMBL" id="KIK13430.1"/>
    </source>
</evidence>
<reference evidence="3" key="2">
    <citation type="submission" date="2015-01" db="EMBL/GenBank/DDBJ databases">
        <title>Evolutionary Origins and Diversification of the Mycorrhizal Mutualists.</title>
        <authorList>
            <consortium name="DOE Joint Genome Institute"/>
            <consortium name="Mycorrhizal Genomics Consortium"/>
            <person name="Kohler A."/>
            <person name="Kuo A."/>
            <person name="Nagy L.G."/>
            <person name="Floudas D."/>
            <person name="Copeland A."/>
            <person name="Barry K.W."/>
            <person name="Cichocki N."/>
            <person name="Veneault-Fourrey C."/>
            <person name="LaButti K."/>
            <person name="Lindquist E.A."/>
            <person name="Lipzen A."/>
            <person name="Lundell T."/>
            <person name="Morin E."/>
            <person name="Murat C."/>
            <person name="Riley R."/>
            <person name="Ohm R."/>
            <person name="Sun H."/>
            <person name="Tunlid A."/>
            <person name="Henrissat B."/>
            <person name="Grigoriev I.V."/>
            <person name="Hibbett D.S."/>
            <person name="Martin F."/>
        </authorList>
    </citation>
    <scope>NUCLEOTIDE SEQUENCE [LARGE SCALE GENOMIC DNA]</scope>
    <source>
        <strain evidence="3">441</strain>
    </source>
</reference>
<reference evidence="2 3" key="1">
    <citation type="submission" date="2014-04" db="EMBL/GenBank/DDBJ databases">
        <authorList>
            <consortium name="DOE Joint Genome Institute"/>
            <person name="Kuo A."/>
            <person name="Kohler A."/>
            <person name="Costa M.D."/>
            <person name="Nagy L.G."/>
            <person name="Floudas D."/>
            <person name="Copeland A."/>
            <person name="Barry K.W."/>
            <person name="Cichocki N."/>
            <person name="Veneault-Fourrey C."/>
            <person name="LaButti K."/>
            <person name="Lindquist E.A."/>
            <person name="Lipzen A."/>
            <person name="Lundell T."/>
            <person name="Morin E."/>
            <person name="Murat C."/>
            <person name="Sun H."/>
            <person name="Tunlid A."/>
            <person name="Henrissat B."/>
            <person name="Grigoriev I.V."/>
            <person name="Hibbett D.S."/>
            <person name="Martin F."/>
            <person name="Nordberg H.P."/>
            <person name="Cantor M.N."/>
            <person name="Hua S.X."/>
        </authorList>
    </citation>
    <scope>NUCLEOTIDE SEQUENCE [LARGE SCALE GENOMIC DNA]</scope>
    <source>
        <strain evidence="2 3">441</strain>
    </source>
</reference>
<sequence>MEHLQSHLDKERSVQIGHRHHCPLPLSAQPINNVMIWNKEPELDLLYPRITFQLPYQTPPFCKLGTPEPDLPSELGSALGDQDVEIPEPRYEEEVERFASDFNAMASVEGQSSAVPAPKPNPRQSEQPSAPAPHPTVGLQQQLTREQADYWHHFYHPEDDRW</sequence>
<accession>A0A0C9XM50</accession>
<organism evidence="2 3">
    <name type="scientific">Pisolithus microcarpus 441</name>
    <dbReference type="NCBI Taxonomy" id="765257"/>
    <lineage>
        <taxon>Eukaryota</taxon>
        <taxon>Fungi</taxon>
        <taxon>Dikarya</taxon>
        <taxon>Basidiomycota</taxon>
        <taxon>Agaricomycotina</taxon>
        <taxon>Agaricomycetes</taxon>
        <taxon>Agaricomycetidae</taxon>
        <taxon>Boletales</taxon>
        <taxon>Sclerodermatineae</taxon>
        <taxon>Pisolithaceae</taxon>
        <taxon>Pisolithus</taxon>
    </lineage>
</organism>
<evidence type="ECO:0000256" key="1">
    <source>
        <dbReference type="SAM" id="MobiDB-lite"/>
    </source>
</evidence>
<gene>
    <name evidence="2" type="ORF">PISMIDRAFT_17993</name>
</gene>
<feature type="region of interest" description="Disordered" evidence="1">
    <location>
        <begin position="61"/>
        <end position="84"/>
    </location>
</feature>
<evidence type="ECO:0000313" key="3">
    <source>
        <dbReference type="Proteomes" id="UP000054018"/>
    </source>
</evidence>
<keyword evidence="3" id="KW-1185">Reference proteome</keyword>
<dbReference type="Proteomes" id="UP000054018">
    <property type="component" value="Unassembled WGS sequence"/>
</dbReference>
<name>A0A0C9XM50_9AGAM</name>
<dbReference type="EMBL" id="KN833996">
    <property type="protein sequence ID" value="KIK13430.1"/>
    <property type="molecule type" value="Genomic_DNA"/>
</dbReference>
<dbReference type="HOGENOM" id="CLU_1636076_0_0_1"/>
<feature type="region of interest" description="Disordered" evidence="1">
    <location>
        <begin position="105"/>
        <end position="149"/>
    </location>
</feature>
<proteinExistence type="predicted"/>
<dbReference type="AlphaFoldDB" id="A0A0C9XM50"/>